<dbReference type="InterPro" id="IPR001915">
    <property type="entry name" value="Peptidase_M48"/>
</dbReference>
<dbReference type="PANTHER" id="PTHR22726:SF1">
    <property type="entry name" value="METALLOENDOPEPTIDASE OMA1, MITOCHONDRIAL"/>
    <property type="match status" value="1"/>
</dbReference>
<keyword evidence="6" id="KW-0482">Metalloprotease</keyword>
<proteinExistence type="predicted"/>
<dbReference type="Gene3D" id="3.30.2010.10">
    <property type="entry name" value="Metalloproteases ('zincins'), catalytic domain"/>
    <property type="match status" value="1"/>
</dbReference>
<dbReference type="PANTHER" id="PTHR22726">
    <property type="entry name" value="METALLOENDOPEPTIDASE OMA1"/>
    <property type="match status" value="1"/>
</dbReference>
<evidence type="ECO:0000256" key="2">
    <source>
        <dbReference type="ARBA" id="ARBA00022670"/>
    </source>
</evidence>
<keyword evidence="2" id="KW-0645">Protease</keyword>
<dbReference type="InterPro" id="IPR051156">
    <property type="entry name" value="Mito/Outer_Membr_Metalloprot"/>
</dbReference>
<name>A0A975BES2_9BACT</name>
<dbReference type="PROSITE" id="PS50005">
    <property type="entry name" value="TPR"/>
    <property type="match status" value="2"/>
</dbReference>
<evidence type="ECO:0000313" key="10">
    <source>
        <dbReference type="EMBL" id="QTA83978.1"/>
    </source>
</evidence>
<dbReference type="InterPro" id="IPR019734">
    <property type="entry name" value="TPR_rpt"/>
</dbReference>
<evidence type="ECO:0000313" key="11">
    <source>
        <dbReference type="Proteomes" id="UP000663720"/>
    </source>
</evidence>
<sequence>MKLKKFFGVLMTVLLLINIFFPVRAQCITIKEEEELGREFMKVITRQFRFIQDPFITDYIENMGNKILSVMPPQAFKYRFFIISQDVYNAFAGPGGIICINRGLIEAMDSEDELAGIMAHEITHVSSRHISHKIDRSAKMNLAALAGLVAGIFLGVSGGGDAGSAMSIGSMAAVQSAALSYSRQDEMQADELGIKYLTGAGYDGEGMLIILKKIRENQWFGSNQIPDYIMTHPAVDARIAYLDTWIEGHKKALPGNSKKKDNTFKKIKTRLISAYGDKSAALKKMKNAVLENPEDPLANHGYGIALARNDRAKEGVVYVKKALEKYPFDPYMLKDMGEIYFIDGQYQNALQALKGSAGIAPDDFETLYLLGRTYLELEDFESASQSLEKLLEKRPKYPGALYYLGSAYGKQGKLDKAHYYLAIYYKNKGDFKNSIFHVKQVIKYSKDKAQKEEAEKILEDAKKERTKERPEPINKPG</sequence>
<dbReference type="GO" id="GO:0004222">
    <property type="term" value="F:metalloendopeptidase activity"/>
    <property type="evidence" value="ECO:0007669"/>
    <property type="project" value="InterPro"/>
</dbReference>
<dbReference type="CDD" id="cd07333">
    <property type="entry name" value="M48C_bepA_like"/>
    <property type="match status" value="1"/>
</dbReference>
<reference evidence="10" key="1">
    <citation type="journal article" date="2021" name="Microb. Physiol.">
        <title>Proteogenomic Insights into the Physiology of Marine, Sulfate-Reducing, Filamentous Desulfonema limicola and Desulfonema magnum.</title>
        <authorList>
            <person name="Schnaars V."/>
            <person name="Wohlbrand L."/>
            <person name="Scheve S."/>
            <person name="Hinrichs C."/>
            <person name="Reinhardt R."/>
            <person name="Rabus R."/>
        </authorList>
    </citation>
    <scope>NUCLEOTIDE SEQUENCE</scope>
    <source>
        <strain evidence="10">5ac10</strain>
    </source>
</reference>
<evidence type="ECO:0000256" key="5">
    <source>
        <dbReference type="ARBA" id="ARBA00022833"/>
    </source>
</evidence>
<comment type="cofactor">
    <cofactor evidence="1">
        <name>Zn(2+)</name>
        <dbReference type="ChEBI" id="CHEBI:29105"/>
    </cofactor>
</comment>
<dbReference type="AlphaFoldDB" id="A0A975BES2"/>
<dbReference type="GO" id="GO:0016020">
    <property type="term" value="C:membrane"/>
    <property type="evidence" value="ECO:0007669"/>
    <property type="project" value="TreeGrafter"/>
</dbReference>
<evidence type="ECO:0000256" key="4">
    <source>
        <dbReference type="ARBA" id="ARBA00022801"/>
    </source>
</evidence>
<dbReference type="KEGG" id="dli:dnl_64050"/>
<evidence type="ECO:0000256" key="3">
    <source>
        <dbReference type="ARBA" id="ARBA00022723"/>
    </source>
</evidence>
<evidence type="ECO:0000259" key="9">
    <source>
        <dbReference type="Pfam" id="PF01435"/>
    </source>
</evidence>
<feature type="region of interest" description="Disordered" evidence="8">
    <location>
        <begin position="446"/>
        <end position="477"/>
    </location>
</feature>
<dbReference type="Pfam" id="PF01435">
    <property type="entry name" value="Peptidase_M48"/>
    <property type="match status" value="1"/>
</dbReference>
<evidence type="ECO:0000256" key="1">
    <source>
        <dbReference type="ARBA" id="ARBA00001947"/>
    </source>
</evidence>
<dbReference type="InterPro" id="IPR011990">
    <property type="entry name" value="TPR-like_helical_dom_sf"/>
</dbReference>
<organism evidence="10 11">
    <name type="scientific">Desulfonema limicola</name>
    <dbReference type="NCBI Taxonomy" id="45656"/>
    <lineage>
        <taxon>Bacteria</taxon>
        <taxon>Pseudomonadati</taxon>
        <taxon>Thermodesulfobacteriota</taxon>
        <taxon>Desulfobacteria</taxon>
        <taxon>Desulfobacterales</taxon>
        <taxon>Desulfococcaceae</taxon>
        <taxon>Desulfonema</taxon>
    </lineage>
</organism>
<keyword evidence="7" id="KW-0802">TPR repeat</keyword>
<accession>A0A975BES2</accession>
<evidence type="ECO:0000256" key="7">
    <source>
        <dbReference type="PROSITE-ProRule" id="PRU00339"/>
    </source>
</evidence>
<protein>
    <submittedName>
        <fullName evidence="10">Peptidase, M48 family</fullName>
    </submittedName>
</protein>
<dbReference type="Pfam" id="PF14559">
    <property type="entry name" value="TPR_19"/>
    <property type="match status" value="1"/>
</dbReference>
<feature type="domain" description="Peptidase M48" evidence="9">
    <location>
        <begin position="74"/>
        <end position="245"/>
    </location>
</feature>
<keyword evidence="11" id="KW-1185">Reference proteome</keyword>
<dbReference type="SUPFAM" id="SSF48452">
    <property type="entry name" value="TPR-like"/>
    <property type="match status" value="1"/>
</dbReference>
<dbReference type="Pfam" id="PF13432">
    <property type="entry name" value="TPR_16"/>
    <property type="match status" value="1"/>
</dbReference>
<keyword evidence="4" id="KW-0378">Hydrolase</keyword>
<evidence type="ECO:0000256" key="6">
    <source>
        <dbReference type="ARBA" id="ARBA00023049"/>
    </source>
</evidence>
<feature type="repeat" description="TPR" evidence="7">
    <location>
        <begin position="364"/>
        <end position="397"/>
    </location>
</feature>
<dbReference type="Proteomes" id="UP000663720">
    <property type="component" value="Chromosome"/>
</dbReference>
<gene>
    <name evidence="10" type="ORF">dnl_64050</name>
</gene>
<dbReference type="SMART" id="SM00028">
    <property type="entry name" value="TPR"/>
    <property type="match status" value="3"/>
</dbReference>
<evidence type="ECO:0000256" key="8">
    <source>
        <dbReference type="SAM" id="MobiDB-lite"/>
    </source>
</evidence>
<keyword evidence="3" id="KW-0479">Metal-binding</keyword>
<dbReference type="GO" id="GO:0046872">
    <property type="term" value="F:metal ion binding"/>
    <property type="evidence" value="ECO:0007669"/>
    <property type="project" value="UniProtKB-KW"/>
</dbReference>
<keyword evidence="5" id="KW-0862">Zinc</keyword>
<dbReference type="GO" id="GO:0051603">
    <property type="term" value="P:proteolysis involved in protein catabolic process"/>
    <property type="evidence" value="ECO:0007669"/>
    <property type="project" value="TreeGrafter"/>
</dbReference>
<feature type="repeat" description="TPR" evidence="7">
    <location>
        <begin position="330"/>
        <end position="363"/>
    </location>
</feature>
<dbReference type="RefSeq" id="WP_207689752.1">
    <property type="nucleotide sequence ID" value="NZ_CP061799.1"/>
</dbReference>
<dbReference type="Gene3D" id="1.25.40.10">
    <property type="entry name" value="Tetratricopeptide repeat domain"/>
    <property type="match status" value="1"/>
</dbReference>
<dbReference type="EMBL" id="CP061799">
    <property type="protein sequence ID" value="QTA83978.1"/>
    <property type="molecule type" value="Genomic_DNA"/>
</dbReference>